<evidence type="ECO:0000256" key="2">
    <source>
        <dbReference type="SAM" id="SignalP"/>
    </source>
</evidence>
<keyword evidence="4" id="KW-1185">Reference proteome</keyword>
<feature type="chain" id="PRO_5045475895" evidence="2">
    <location>
        <begin position="20"/>
        <end position="1013"/>
    </location>
</feature>
<dbReference type="EMBL" id="JAXOVC010000009">
    <property type="protein sequence ID" value="KAK4497512.1"/>
    <property type="molecule type" value="Genomic_DNA"/>
</dbReference>
<organism evidence="3 4">
    <name type="scientific">Zasmidium cellare</name>
    <name type="common">Wine cellar mold</name>
    <name type="synonym">Racodium cellare</name>
    <dbReference type="NCBI Taxonomy" id="395010"/>
    <lineage>
        <taxon>Eukaryota</taxon>
        <taxon>Fungi</taxon>
        <taxon>Dikarya</taxon>
        <taxon>Ascomycota</taxon>
        <taxon>Pezizomycotina</taxon>
        <taxon>Dothideomycetes</taxon>
        <taxon>Dothideomycetidae</taxon>
        <taxon>Mycosphaerellales</taxon>
        <taxon>Mycosphaerellaceae</taxon>
        <taxon>Zasmidium</taxon>
    </lineage>
</organism>
<feature type="compositionally biased region" description="Low complexity" evidence="1">
    <location>
        <begin position="543"/>
        <end position="559"/>
    </location>
</feature>
<proteinExistence type="predicted"/>
<feature type="compositionally biased region" description="Polar residues" evidence="1">
    <location>
        <begin position="568"/>
        <end position="577"/>
    </location>
</feature>
<protein>
    <submittedName>
        <fullName evidence="3">Uncharacterized protein</fullName>
    </submittedName>
</protein>
<keyword evidence="2" id="KW-0732">Signal</keyword>
<evidence type="ECO:0000313" key="3">
    <source>
        <dbReference type="EMBL" id="KAK4497512.1"/>
    </source>
</evidence>
<feature type="compositionally biased region" description="Low complexity" evidence="1">
    <location>
        <begin position="676"/>
        <end position="685"/>
    </location>
</feature>
<name>A0ABR0E7V8_ZASCE</name>
<dbReference type="Proteomes" id="UP001305779">
    <property type="component" value="Unassembled WGS sequence"/>
</dbReference>
<comment type="caution">
    <text evidence="3">The sequence shown here is derived from an EMBL/GenBank/DDBJ whole genome shotgun (WGS) entry which is preliminary data.</text>
</comment>
<feature type="compositionally biased region" description="Polar residues" evidence="1">
    <location>
        <begin position="629"/>
        <end position="643"/>
    </location>
</feature>
<feature type="region of interest" description="Disordered" evidence="1">
    <location>
        <begin position="25"/>
        <end position="51"/>
    </location>
</feature>
<feature type="compositionally biased region" description="Polar residues" evidence="1">
    <location>
        <begin position="654"/>
        <end position="667"/>
    </location>
</feature>
<feature type="region of interest" description="Disordered" evidence="1">
    <location>
        <begin position="488"/>
        <end position="690"/>
    </location>
</feature>
<gene>
    <name evidence="3" type="ORF">PRZ48_011963</name>
</gene>
<feature type="compositionally biased region" description="Polar residues" evidence="1">
    <location>
        <begin position="509"/>
        <end position="533"/>
    </location>
</feature>
<feature type="signal peptide" evidence="2">
    <location>
        <begin position="1"/>
        <end position="19"/>
    </location>
</feature>
<accession>A0ABR0E7V8</accession>
<feature type="compositionally biased region" description="Polar residues" evidence="1">
    <location>
        <begin position="584"/>
        <end position="596"/>
    </location>
</feature>
<evidence type="ECO:0000256" key="1">
    <source>
        <dbReference type="SAM" id="MobiDB-lite"/>
    </source>
</evidence>
<feature type="compositionally biased region" description="Low complexity" evidence="1">
    <location>
        <begin position="31"/>
        <end position="48"/>
    </location>
</feature>
<sequence length="1013" mass="104635">MRRLLLGALCLREAALAGAIAVRSANSTTPTQDGTTASSSTDGSSQATGNIGDYIMQGISQTGQEPLPTDTTNGTTTHTTIHSTVVIHKTVTAGAGNDSWQDCQSSLVSWSEEYSKTLSPTVYTTTSWAQWNETYNITSASGDVYTTIDGIPHVRGNFTPTIVGTYMQNFSEPHTSTLTRTLDANFTTPSPTCSIPFDRCSKMWQSYLLSLGITTPLDKATEPAITPMPSNRPRCSIGDSYWSHTVATWDNTCFLSGDRVGLFYWPSATGEASAMPTPTGNKTAAPVTAVSGNFTFTSPSVYLVFNTLSAVQGHDIDRIGFSQSIPLGASSQEPTIVGGYYPEPVGPTLTNKIVSLDPTELSSVIANFGPGVNTASAISEIAHGGPDYAKWISALKDSRPVPTANNSYLIRPVDYAHLTMPDTDAYYLQPSIAPGCYNPHGPHPACSTIWEGAYRAQLLVPQEVRTLAPEWAGCGIPLDGVYDPPQALTEARSEDKPAPPSPAPVVSTEPKTTANPTTPAVKSSEQPKPQFTVSDPLPEVTATPSPQSDPTQQTSTQESASKVPDLQPTESSPSVEQTPEMVPSPSSVNEPQSSYRGSPVIASPSPQSEDDGSQSSPINEPSVTVDPVQPSTTANPPSQNTEPSPNPANGDDGASNTFVVVVGSQTLSVPAPAPSAPAQSEAPVSDSPGQTNALSVLVAASGTEAPQSAPAPTQAAPETPSMAAVVSLADSTIIVASPQHETAAITIGSATLVPGGPAATISGQEVSAGSQGIVVDSQTVPYATYSVLGPAPAQSPNGAQNDPHNTPTVVALVTFGSSSMVIPSPTGSDHAVVLGSATIAPGDPAVTVDGHVVSAASNGIIVDSQMAAYSTMPTTEDDPSAPPSVAVAAVTADGHTYSFVQASGSSAVVIDGQTLSVGTSATTISGQEVSVGTNAVAVGSQTVSFANAGVNTPSPSIVELGTGTFVYGSQTITAGGAPGYNDTRLSRFNKELYRNRRQRHDVFKHGVKHIDEA</sequence>
<feature type="compositionally biased region" description="Polar residues" evidence="1">
    <location>
        <begin position="613"/>
        <end position="622"/>
    </location>
</feature>
<evidence type="ECO:0000313" key="4">
    <source>
        <dbReference type="Proteomes" id="UP001305779"/>
    </source>
</evidence>
<reference evidence="3 4" key="1">
    <citation type="journal article" date="2023" name="G3 (Bethesda)">
        <title>A chromosome-level genome assembly of Zasmidium syzygii isolated from banana leaves.</title>
        <authorList>
            <person name="van Westerhoven A.C."/>
            <person name="Mehrabi R."/>
            <person name="Talebi R."/>
            <person name="Steentjes M.B.F."/>
            <person name="Corcolon B."/>
            <person name="Chong P.A."/>
            <person name="Kema G.H.J."/>
            <person name="Seidl M.F."/>
        </authorList>
    </citation>
    <scope>NUCLEOTIDE SEQUENCE [LARGE SCALE GENOMIC DNA]</scope>
    <source>
        <strain evidence="3 4">P124</strain>
    </source>
</reference>